<dbReference type="EMBL" id="HQ317393">
    <property type="protein sequence ID" value="AGN30312.1"/>
    <property type="molecule type" value="Genomic_DNA"/>
</dbReference>
<keyword evidence="2" id="KW-1185">Reference proteome</keyword>
<evidence type="ECO:0000313" key="1">
    <source>
        <dbReference type="EMBL" id="AGN30312.1"/>
    </source>
</evidence>
<dbReference type="OrthoDB" id="8953at10239"/>
<evidence type="ECO:0000313" key="2">
    <source>
        <dbReference type="Proteomes" id="UP000201461"/>
    </source>
</evidence>
<reference evidence="1 2" key="1">
    <citation type="journal article" date="2014" name="Genome Biol. Evol.">
        <title>Composite Conserved Promoter-Terminator Motifs (PeSLs) that Mediate Modular Shuffling in the Diverse T4-Like Myoviruses.</title>
        <authorList>
            <person name="Comeau A.M."/>
            <person name="Arbiol C."/>
            <person name="Krisch H.M."/>
        </authorList>
    </citation>
    <scope>NUCLEOTIDE SEQUENCE [LARGE SCALE GENOMIC DNA]</scope>
</reference>
<protein>
    <submittedName>
        <fullName evidence="1">Uncharacterized protein</fullName>
    </submittedName>
</protein>
<dbReference type="Proteomes" id="UP000201461">
    <property type="component" value="Segment"/>
</dbReference>
<accession>R9TJM8</accession>
<name>R9TJM8_9CAUD</name>
<dbReference type="KEGG" id="vg:15926767"/>
<dbReference type="GeneID" id="15926767"/>
<organism evidence="1 2">
    <name type="scientific">Vibrio phage nt-1</name>
    <dbReference type="NCBI Taxonomy" id="115992"/>
    <lineage>
        <taxon>Viruses</taxon>
        <taxon>Duplodnaviria</taxon>
        <taxon>Heunggongvirae</taxon>
        <taxon>Uroviricota</taxon>
        <taxon>Caudoviricetes</taxon>
        <taxon>Pantevenvirales</taxon>
        <taxon>Straboviridae</taxon>
        <taxon>Mylasvirus</taxon>
        <taxon>Mylasvirus persius</taxon>
    </lineage>
</organism>
<dbReference type="RefSeq" id="YP_008125461.1">
    <property type="nucleotide sequence ID" value="NC_021529.2"/>
</dbReference>
<gene>
    <name evidence="1" type="ORF">VPFG_00314</name>
</gene>
<sequence length="424" mass="49361">MGSFNTTCAISRTPINEGDEARVFFLIMQANDIQRSIEEKQFSNIMMGCGCYPWDNFKIIGYPLKGKYADYNRYEFEDQQMSDEVLRLINKIYMPNRVTEGKELSDYNSYHDYMEIDEIESMHELQDMEHSGALRVESYFGPTAIVKMAIHEEIYQELIISGEMTTGWGEDAKTKTFEQEVQELYERHAAAGDKDPLSPDDRKLIDETRADMYAKADAGEADADGKIITREIVDKMIERFENMLARKTDYYDPFDRAEWSERTYPVRSMQESDDNEFIRKLAEGHIGLKWTALWFQANNYEFGPAITSGQWGDRLAEAERLRKLADIVESKVPEYYYEEHIPVRKERTVRLVMKRSELVESYTDWYGEDADEMAELQEAIDSMKEQSSFKVGDENCKMAQFLASNECIMEGEAKDGDMIEFIFD</sequence>
<proteinExistence type="predicted"/>